<dbReference type="HOGENOM" id="CLU_028808_3_0_7"/>
<evidence type="ECO:0000256" key="3">
    <source>
        <dbReference type="ARBA" id="ARBA00022692"/>
    </source>
</evidence>
<keyword evidence="5 7" id="KW-0472">Membrane</keyword>
<dbReference type="AlphaFoldDB" id="A0A076FI02"/>
<dbReference type="STRING" id="1244531.CIG2463D_1810"/>
<organism evidence="8 9">
    <name type="scientific">Campylobacter iguaniorum</name>
    <dbReference type="NCBI Taxonomy" id="1244531"/>
    <lineage>
        <taxon>Bacteria</taxon>
        <taxon>Pseudomonadati</taxon>
        <taxon>Campylobacterota</taxon>
        <taxon>Epsilonproteobacteria</taxon>
        <taxon>Campylobacterales</taxon>
        <taxon>Campylobacteraceae</taxon>
        <taxon>Campylobacter</taxon>
    </lineage>
</organism>
<keyword evidence="4 7" id="KW-1133">Transmembrane helix</keyword>
<protein>
    <submittedName>
        <fullName evidence="8">Zinc ABC transporter ZnuABC, membrane protein</fullName>
    </submittedName>
</protein>
<feature type="transmembrane region" description="Helical" evidence="7">
    <location>
        <begin position="173"/>
        <end position="204"/>
    </location>
</feature>
<dbReference type="PANTHER" id="PTHR30477:SF18">
    <property type="entry name" value="METAL TRANSPORT SYSTEM MEMBRANE PROTEIN CT_417-RELATED"/>
    <property type="match status" value="1"/>
</dbReference>
<feature type="transmembrane region" description="Helical" evidence="7">
    <location>
        <begin position="12"/>
        <end position="34"/>
    </location>
</feature>
<dbReference type="KEGG" id="caj:CIG1485E_1613"/>
<evidence type="ECO:0000313" key="8">
    <source>
        <dbReference type="EMBL" id="AII15429.1"/>
    </source>
</evidence>
<sequence length="269" mass="29002">MIDAILNYEFMQNALIAGILVSIACGIIGSLTIINKMTFIAGGVAHGAYGGIGLAFFVGFAPLLGASIFAVALGLLIAFISMENKERVDSIIGALWAFGMAFGIILVDLTPGYNVDLMSYLFGSILAVPKSDLYFMAILDVIFILFVLLFYRQICAVSFDSEFAKLRGVKTSVFYYAITALMALCVVATIRVVGLILVIALLTIPPFVAEKFSSNLGVMMILSSVTSAFFTVVGLWLSFTYNLTSGASIILVATLFFFLTQIIYKIKSV</sequence>
<dbReference type="Pfam" id="PF00950">
    <property type="entry name" value="ABC-3"/>
    <property type="match status" value="1"/>
</dbReference>
<feature type="transmembrane region" description="Helical" evidence="7">
    <location>
        <begin position="133"/>
        <end position="152"/>
    </location>
</feature>
<dbReference type="GO" id="GO:0055085">
    <property type="term" value="P:transmembrane transport"/>
    <property type="evidence" value="ECO:0007669"/>
    <property type="project" value="InterPro"/>
</dbReference>
<name>A0A076FI02_9BACT</name>
<evidence type="ECO:0000256" key="7">
    <source>
        <dbReference type="SAM" id="Phobius"/>
    </source>
</evidence>
<reference evidence="9" key="1">
    <citation type="journal article" date="2014" name="Genome Announc.">
        <title>Complete Genome Sequence of Campylobacter iguaniorum Strain 1485ET, Isolated from a Bearded Dragon (Pogona vitticeps).</title>
        <authorList>
            <person name="Gilbert M.J."/>
            <person name="Miller W.G."/>
            <person name="Yee E."/>
            <person name="Kik M."/>
            <person name="Wagenaar J.A."/>
            <person name="Duim B."/>
        </authorList>
    </citation>
    <scope>NUCLEOTIDE SEQUENCE [LARGE SCALE GENOMIC DNA]</scope>
    <source>
        <strain evidence="9">1485E</strain>
    </source>
</reference>
<dbReference type="EMBL" id="CP009043">
    <property type="protein sequence ID" value="AII15429.1"/>
    <property type="molecule type" value="Genomic_DNA"/>
</dbReference>
<dbReference type="PANTHER" id="PTHR30477">
    <property type="entry name" value="ABC-TRANSPORTER METAL-BINDING PROTEIN"/>
    <property type="match status" value="1"/>
</dbReference>
<feature type="transmembrane region" description="Helical" evidence="7">
    <location>
        <begin position="91"/>
        <end position="113"/>
    </location>
</feature>
<feature type="transmembrane region" description="Helical" evidence="7">
    <location>
        <begin position="54"/>
        <end position="79"/>
    </location>
</feature>
<feature type="transmembrane region" description="Helical" evidence="7">
    <location>
        <begin position="216"/>
        <end position="239"/>
    </location>
</feature>
<dbReference type="InterPro" id="IPR001626">
    <property type="entry name" value="ABC_TroCD"/>
</dbReference>
<evidence type="ECO:0000256" key="4">
    <source>
        <dbReference type="ARBA" id="ARBA00022989"/>
    </source>
</evidence>
<comment type="subcellular location">
    <subcellularLocation>
        <location evidence="6">Cell membrane</location>
        <topology evidence="6">Multi-pass membrane protein</topology>
    </subcellularLocation>
    <subcellularLocation>
        <location evidence="1">Membrane</location>
        <topology evidence="1">Multi-pass membrane protein</topology>
    </subcellularLocation>
</comment>
<dbReference type="Proteomes" id="UP000028486">
    <property type="component" value="Chromosome"/>
</dbReference>
<dbReference type="GO" id="GO:0010043">
    <property type="term" value="P:response to zinc ion"/>
    <property type="evidence" value="ECO:0007669"/>
    <property type="project" value="TreeGrafter"/>
</dbReference>
<dbReference type="InterPro" id="IPR037294">
    <property type="entry name" value="ABC_BtuC-like"/>
</dbReference>
<dbReference type="eggNOG" id="COG1108">
    <property type="taxonomic scope" value="Bacteria"/>
</dbReference>
<comment type="similarity">
    <text evidence="2 6">Belongs to the ABC-3 integral membrane protein family.</text>
</comment>
<dbReference type="Gene3D" id="1.10.3470.10">
    <property type="entry name" value="ABC transporter involved in vitamin B12 uptake, BtuC"/>
    <property type="match status" value="1"/>
</dbReference>
<evidence type="ECO:0000313" key="9">
    <source>
        <dbReference type="Proteomes" id="UP000028486"/>
    </source>
</evidence>
<evidence type="ECO:0000256" key="6">
    <source>
        <dbReference type="RuleBase" id="RU003943"/>
    </source>
</evidence>
<accession>A0A076FI02</accession>
<keyword evidence="9" id="KW-1185">Reference proteome</keyword>
<proteinExistence type="inferred from homology"/>
<dbReference type="SUPFAM" id="SSF81345">
    <property type="entry name" value="ABC transporter involved in vitamin B12 uptake, BtuC"/>
    <property type="match status" value="1"/>
</dbReference>
<keyword evidence="3 6" id="KW-0812">Transmembrane</keyword>
<dbReference type="GO" id="GO:0043190">
    <property type="term" value="C:ATP-binding cassette (ABC) transporter complex"/>
    <property type="evidence" value="ECO:0007669"/>
    <property type="project" value="InterPro"/>
</dbReference>
<dbReference type="CDD" id="cd06550">
    <property type="entry name" value="TM_ABC_iron-siderophores_like"/>
    <property type="match status" value="1"/>
</dbReference>
<evidence type="ECO:0000256" key="1">
    <source>
        <dbReference type="ARBA" id="ARBA00004141"/>
    </source>
</evidence>
<evidence type="ECO:0000256" key="5">
    <source>
        <dbReference type="ARBA" id="ARBA00023136"/>
    </source>
</evidence>
<feature type="transmembrane region" description="Helical" evidence="7">
    <location>
        <begin position="246"/>
        <end position="264"/>
    </location>
</feature>
<gene>
    <name evidence="8" type="primary">znuB</name>
    <name evidence="8" type="ORF">CIG1485E_1613</name>
</gene>
<keyword evidence="6" id="KW-0813">Transport</keyword>
<evidence type="ECO:0000256" key="2">
    <source>
        <dbReference type="ARBA" id="ARBA00008034"/>
    </source>
</evidence>